<comment type="catalytic activity">
    <reaction evidence="1">
        <text>a beta-lactam + H2O = a substituted beta-amino acid</text>
        <dbReference type="Rhea" id="RHEA:20401"/>
        <dbReference type="ChEBI" id="CHEBI:15377"/>
        <dbReference type="ChEBI" id="CHEBI:35627"/>
        <dbReference type="ChEBI" id="CHEBI:140347"/>
        <dbReference type="EC" id="3.5.2.6"/>
    </reaction>
</comment>
<accession>A0A3D8J3Q9</accession>
<sequence>MNNFCQECGSPRSENAKFCANCGFKFHQEAEEEVKSDSEIESQKEVEIQECVEITQVENSIPQESKKVPQTPKIGGWLDLFAIGLIFNTATTILFPSLTVFSKKNIIDTIINNPFDMSFITYCILMAFFSCFGVLLFFSKNKNTKIFMLIYFILCLFGVIFSKGKGFLWCIIWFFYFLFSKRVKQTFISQHTKKDIFIKVFISLIFPLIFLLSLAINYPSEQEISQARKRNLADLHPIALSLYDKEILLKEFIQQKDIIIRNEVDFFSTLYSFNKHFKTGAETIKYINQNMQNKNLIKGILYFCGKKCSPIKQDFHKSYDYFNNLDMQEKQEIFMILAEMNLYGIGVEQNLTSAVKNASQAKVSNEYGKAMQYYYLALGYLYGAYFQKDIQKAIECFKKSADLGNPSSALLVALFMATEPKGKYNQQTIIHYFEKAILLNNSMAELWLAYYYYNNNEDNMAKNTLLNCSKTNSECEKAYQELFK</sequence>
<dbReference type="EMBL" id="NXLV01000002">
    <property type="protein sequence ID" value="RDU71866.1"/>
    <property type="molecule type" value="Genomic_DNA"/>
</dbReference>
<keyword evidence="4" id="KW-0046">Antibiotic resistance</keyword>
<dbReference type="GO" id="GO:0008800">
    <property type="term" value="F:beta-lactamase activity"/>
    <property type="evidence" value="ECO:0007669"/>
    <property type="project" value="UniProtKB-EC"/>
</dbReference>
<dbReference type="Pfam" id="PF08238">
    <property type="entry name" value="Sel1"/>
    <property type="match status" value="3"/>
</dbReference>
<dbReference type="InterPro" id="IPR026870">
    <property type="entry name" value="Zinc_ribbon_dom"/>
</dbReference>
<dbReference type="InterPro" id="IPR019690">
    <property type="entry name" value="DUF2569"/>
</dbReference>
<proteinExistence type="predicted"/>
<dbReference type="InterPro" id="IPR011990">
    <property type="entry name" value="TPR-like_helical_dom_sf"/>
</dbReference>
<feature type="domain" description="Zinc-ribbon" evidence="6">
    <location>
        <begin position="4"/>
        <end position="25"/>
    </location>
</feature>
<feature type="transmembrane region" description="Helical" evidence="5">
    <location>
        <begin position="119"/>
        <end position="138"/>
    </location>
</feature>
<keyword evidence="5" id="KW-1133">Transmembrane helix</keyword>
<name>A0A3D8J3Q9_9HELI</name>
<dbReference type="Pfam" id="PF10754">
    <property type="entry name" value="DUF2569"/>
    <property type="match status" value="1"/>
</dbReference>
<dbReference type="Gene3D" id="1.25.40.10">
    <property type="entry name" value="Tetratricopeptide repeat domain"/>
    <property type="match status" value="1"/>
</dbReference>
<evidence type="ECO:0000256" key="5">
    <source>
        <dbReference type="SAM" id="Phobius"/>
    </source>
</evidence>
<keyword evidence="5" id="KW-0812">Transmembrane</keyword>
<feature type="transmembrane region" description="Helical" evidence="5">
    <location>
        <begin position="196"/>
        <end position="218"/>
    </location>
</feature>
<evidence type="ECO:0000256" key="1">
    <source>
        <dbReference type="ARBA" id="ARBA00001526"/>
    </source>
</evidence>
<reference evidence="7 8" key="1">
    <citation type="submission" date="2018-04" db="EMBL/GenBank/DDBJ databases">
        <title>Novel Campyloabacter and Helicobacter Species and Strains.</title>
        <authorList>
            <person name="Mannion A.J."/>
            <person name="Shen Z."/>
            <person name="Fox J.G."/>
        </authorList>
    </citation>
    <scope>NUCLEOTIDE SEQUENCE [LARGE SCALE GENOMIC DNA]</scope>
    <source>
        <strain evidence="7 8">MIT 04-9366</strain>
    </source>
</reference>
<dbReference type="SMART" id="SM00671">
    <property type="entry name" value="SEL1"/>
    <property type="match status" value="2"/>
</dbReference>
<dbReference type="Proteomes" id="UP000257045">
    <property type="component" value="Unassembled WGS sequence"/>
</dbReference>
<keyword evidence="8" id="KW-1185">Reference proteome</keyword>
<dbReference type="GO" id="GO:0046677">
    <property type="term" value="P:response to antibiotic"/>
    <property type="evidence" value="ECO:0007669"/>
    <property type="project" value="UniProtKB-KW"/>
</dbReference>
<comment type="caution">
    <text evidence="7">The sequence shown here is derived from an EMBL/GenBank/DDBJ whole genome shotgun (WGS) entry which is preliminary data.</text>
</comment>
<dbReference type="InterPro" id="IPR006597">
    <property type="entry name" value="Sel1-like"/>
</dbReference>
<dbReference type="RefSeq" id="WP_115569076.1">
    <property type="nucleotide sequence ID" value="NZ_NXLV01000002.1"/>
</dbReference>
<feature type="transmembrane region" description="Helical" evidence="5">
    <location>
        <begin position="150"/>
        <end position="176"/>
    </location>
</feature>
<organism evidence="7 8">
    <name type="scientific">Helicobacter brantae</name>
    <dbReference type="NCBI Taxonomy" id="375927"/>
    <lineage>
        <taxon>Bacteria</taxon>
        <taxon>Pseudomonadati</taxon>
        <taxon>Campylobacterota</taxon>
        <taxon>Epsilonproteobacteria</taxon>
        <taxon>Campylobacterales</taxon>
        <taxon>Helicobacteraceae</taxon>
        <taxon>Helicobacter</taxon>
    </lineage>
</organism>
<dbReference type="AlphaFoldDB" id="A0A3D8J3Q9"/>
<dbReference type="OrthoDB" id="5330140at2"/>
<evidence type="ECO:0000313" key="7">
    <source>
        <dbReference type="EMBL" id="RDU71866.1"/>
    </source>
</evidence>
<evidence type="ECO:0000256" key="3">
    <source>
        <dbReference type="ARBA" id="ARBA00023157"/>
    </source>
</evidence>
<dbReference type="SUPFAM" id="SSF81901">
    <property type="entry name" value="HCP-like"/>
    <property type="match status" value="1"/>
</dbReference>
<dbReference type="EC" id="3.5.2.6" evidence="2"/>
<keyword evidence="5" id="KW-0472">Membrane</keyword>
<keyword evidence="3" id="KW-1015">Disulfide bond</keyword>
<evidence type="ECO:0000259" key="6">
    <source>
        <dbReference type="Pfam" id="PF13240"/>
    </source>
</evidence>
<evidence type="ECO:0000313" key="8">
    <source>
        <dbReference type="Proteomes" id="UP000257045"/>
    </source>
</evidence>
<evidence type="ECO:0000256" key="4">
    <source>
        <dbReference type="ARBA" id="ARBA00023251"/>
    </source>
</evidence>
<feature type="transmembrane region" description="Helical" evidence="5">
    <location>
        <begin position="76"/>
        <end position="99"/>
    </location>
</feature>
<protein>
    <recommendedName>
        <fullName evidence="2">beta-lactamase</fullName>
        <ecNumber evidence="2">3.5.2.6</ecNumber>
    </recommendedName>
</protein>
<gene>
    <name evidence="7" type="ORF">CQA58_02145</name>
</gene>
<evidence type="ECO:0000256" key="2">
    <source>
        <dbReference type="ARBA" id="ARBA00012865"/>
    </source>
</evidence>
<dbReference type="Pfam" id="PF13240">
    <property type="entry name" value="Zn_Ribbon_1"/>
    <property type="match status" value="1"/>
</dbReference>